<evidence type="ECO:0000313" key="2">
    <source>
        <dbReference type="Proteomes" id="UP000829291"/>
    </source>
</evidence>
<feature type="transmembrane region" description="Helical" evidence="1">
    <location>
        <begin position="120"/>
        <end position="138"/>
    </location>
</feature>
<evidence type="ECO:0000313" key="3">
    <source>
        <dbReference type="RefSeq" id="XP_015513279.2"/>
    </source>
</evidence>
<keyword evidence="1" id="KW-1133">Transmembrane helix</keyword>
<sequence>MVPRRSRSSQLKFHPVSVASLAVSSRRISQTPAADDRLKTSISLSALRVPSVIRKTSTALLGSPVVPAGELHRTKANPVTLFLILISSVYTMSRSSKMIPTKTAGSSPVHISSMAWNFKIFGAILLFVEMVLGVVSLWKAGYDLNTNFPEVIVMSSKQIMALVMRNIMAKSAGYDEEMVKLLEKNRDHSPVDQITGRVFVVSVSGIFILISFVLFALSLASLITRSFKRSAPVYEMICHLISFGAHLLAALALNMQIGIQGETFVNSEMMRKVVWIVIANSTLNFVSAIVSLLSCREFMITDRETTA</sequence>
<feature type="transmembrane region" description="Helical" evidence="1">
    <location>
        <begin position="233"/>
        <end position="253"/>
    </location>
</feature>
<dbReference type="AlphaFoldDB" id="A0A6J0BEH1"/>
<dbReference type="KEGG" id="nlo:107219542"/>
<reference evidence="3" key="1">
    <citation type="submission" date="2025-08" db="UniProtKB">
        <authorList>
            <consortium name="RefSeq"/>
        </authorList>
    </citation>
    <scope>IDENTIFICATION</scope>
    <source>
        <tissue evidence="3">Thorax and Abdomen</tissue>
    </source>
</reference>
<gene>
    <name evidence="3" type="primary">LOC107219542</name>
</gene>
<dbReference type="Proteomes" id="UP000829291">
    <property type="component" value="Chromosome 2"/>
</dbReference>
<proteinExistence type="predicted"/>
<protein>
    <submittedName>
        <fullName evidence="3">Uncharacterized protein LOC107219542 isoform X1</fullName>
    </submittedName>
</protein>
<dbReference type="InParanoid" id="A0A6J0BEH1"/>
<dbReference type="RefSeq" id="XP_015513279.2">
    <property type="nucleotide sequence ID" value="XM_015657793.2"/>
</dbReference>
<keyword evidence="1" id="KW-0472">Membrane</keyword>
<feature type="transmembrane region" description="Helical" evidence="1">
    <location>
        <begin position="198"/>
        <end position="221"/>
    </location>
</feature>
<keyword evidence="1" id="KW-0812">Transmembrane</keyword>
<accession>A0A6J0BEH1</accession>
<evidence type="ECO:0000256" key="1">
    <source>
        <dbReference type="SAM" id="Phobius"/>
    </source>
</evidence>
<keyword evidence="2" id="KW-1185">Reference proteome</keyword>
<organism evidence="3">
    <name type="scientific">Neodiprion lecontei</name>
    <name type="common">Redheaded pine sawfly</name>
    <dbReference type="NCBI Taxonomy" id="441921"/>
    <lineage>
        <taxon>Eukaryota</taxon>
        <taxon>Metazoa</taxon>
        <taxon>Ecdysozoa</taxon>
        <taxon>Arthropoda</taxon>
        <taxon>Hexapoda</taxon>
        <taxon>Insecta</taxon>
        <taxon>Pterygota</taxon>
        <taxon>Neoptera</taxon>
        <taxon>Endopterygota</taxon>
        <taxon>Hymenoptera</taxon>
        <taxon>Tenthredinoidea</taxon>
        <taxon>Diprionidae</taxon>
        <taxon>Diprioninae</taxon>
        <taxon>Neodiprion</taxon>
    </lineage>
</organism>
<feature type="transmembrane region" description="Helical" evidence="1">
    <location>
        <begin position="273"/>
        <end position="293"/>
    </location>
</feature>
<name>A0A6J0BEH1_NEOLC</name>
<dbReference type="GeneID" id="107219542"/>